<protein>
    <submittedName>
        <fullName evidence="1">Uncharacterized protein</fullName>
    </submittedName>
</protein>
<dbReference type="EMBL" id="GBEZ01000527">
    <property type="protein sequence ID" value="JAC84364.1"/>
    <property type="molecule type" value="Transcribed_RNA"/>
</dbReference>
<reference evidence="1" key="1">
    <citation type="submission" date="2014-05" db="EMBL/GenBank/DDBJ databases">
        <title>The transcriptome of the halophilic microalga Tetraselmis sp. GSL018 isolated from the Great Salt Lake, Utah.</title>
        <authorList>
            <person name="Jinkerson R.E."/>
            <person name="D'Adamo S."/>
            <person name="Posewitz M.C."/>
        </authorList>
    </citation>
    <scope>NUCLEOTIDE SEQUENCE</scope>
    <source>
        <strain evidence="1">GSL018</strain>
    </source>
</reference>
<gene>
    <name evidence="1" type="ORF">TSPGSL018_1166</name>
</gene>
<feature type="non-terminal residue" evidence="1">
    <location>
        <position position="68"/>
    </location>
</feature>
<organism evidence="1">
    <name type="scientific">Tetraselmis sp. GSL018</name>
    <dbReference type="NCBI Taxonomy" id="582737"/>
    <lineage>
        <taxon>Eukaryota</taxon>
        <taxon>Viridiplantae</taxon>
        <taxon>Chlorophyta</taxon>
        <taxon>core chlorophytes</taxon>
        <taxon>Chlorodendrophyceae</taxon>
        <taxon>Chlorodendrales</taxon>
        <taxon>Chlorodendraceae</taxon>
        <taxon>Tetraselmis</taxon>
    </lineage>
</organism>
<name>A0A061SMR6_9CHLO</name>
<sequence>PGTNLAALIQQVILPQNSDTLGFLLKEWECWQQKQLCGTSKGNERGFTFILGRLQPTFVLGLSGHKPA</sequence>
<accession>A0A061SMR6</accession>
<feature type="non-terminal residue" evidence="1">
    <location>
        <position position="1"/>
    </location>
</feature>
<proteinExistence type="predicted"/>
<evidence type="ECO:0000313" key="1">
    <source>
        <dbReference type="EMBL" id="JAC84364.1"/>
    </source>
</evidence>
<dbReference type="AlphaFoldDB" id="A0A061SMR6"/>